<proteinExistence type="predicted"/>
<keyword evidence="3" id="KW-1185">Reference proteome</keyword>
<evidence type="ECO:0000313" key="3">
    <source>
        <dbReference type="Proteomes" id="UP000297245"/>
    </source>
</evidence>
<protein>
    <submittedName>
        <fullName evidence="2">Uncharacterized protein</fullName>
    </submittedName>
</protein>
<reference evidence="2 3" key="1">
    <citation type="journal article" date="2019" name="Nat. Ecol. Evol.">
        <title>Megaphylogeny resolves global patterns of mushroom evolution.</title>
        <authorList>
            <person name="Varga T."/>
            <person name="Krizsan K."/>
            <person name="Foldi C."/>
            <person name="Dima B."/>
            <person name="Sanchez-Garcia M."/>
            <person name="Sanchez-Ramirez S."/>
            <person name="Szollosi G.J."/>
            <person name="Szarkandi J.G."/>
            <person name="Papp V."/>
            <person name="Albert L."/>
            <person name="Andreopoulos W."/>
            <person name="Angelini C."/>
            <person name="Antonin V."/>
            <person name="Barry K.W."/>
            <person name="Bougher N.L."/>
            <person name="Buchanan P."/>
            <person name="Buyck B."/>
            <person name="Bense V."/>
            <person name="Catcheside P."/>
            <person name="Chovatia M."/>
            <person name="Cooper J."/>
            <person name="Damon W."/>
            <person name="Desjardin D."/>
            <person name="Finy P."/>
            <person name="Geml J."/>
            <person name="Haridas S."/>
            <person name="Hughes K."/>
            <person name="Justo A."/>
            <person name="Karasinski D."/>
            <person name="Kautmanova I."/>
            <person name="Kiss B."/>
            <person name="Kocsube S."/>
            <person name="Kotiranta H."/>
            <person name="LaButti K.M."/>
            <person name="Lechner B.E."/>
            <person name="Liimatainen K."/>
            <person name="Lipzen A."/>
            <person name="Lukacs Z."/>
            <person name="Mihaltcheva S."/>
            <person name="Morgado L.N."/>
            <person name="Niskanen T."/>
            <person name="Noordeloos M.E."/>
            <person name="Ohm R.A."/>
            <person name="Ortiz-Santana B."/>
            <person name="Ovrebo C."/>
            <person name="Racz N."/>
            <person name="Riley R."/>
            <person name="Savchenko A."/>
            <person name="Shiryaev A."/>
            <person name="Soop K."/>
            <person name="Spirin V."/>
            <person name="Szebenyi C."/>
            <person name="Tomsovsky M."/>
            <person name="Tulloss R.E."/>
            <person name="Uehling J."/>
            <person name="Grigoriev I.V."/>
            <person name="Vagvolgyi C."/>
            <person name="Papp T."/>
            <person name="Martin F.M."/>
            <person name="Miettinen O."/>
            <person name="Hibbett D.S."/>
            <person name="Nagy L.G."/>
        </authorList>
    </citation>
    <scope>NUCLEOTIDE SEQUENCE [LARGE SCALE GENOMIC DNA]</scope>
    <source>
        <strain evidence="2 3">CBS 962.96</strain>
    </source>
</reference>
<name>A0A4V6T501_DENBC</name>
<dbReference type="AlphaFoldDB" id="A0A4V6T501"/>
<evidence type="ECO:0000313" key="2">
    <source>
        <dbReference type="EMBL" id="THU81005.1"/>
    </source>
</evidence>
<evidence type="ECO:0000256" key="1">
    <source>
        <dbReference type="SAM" id="MobiDB-lite"/>
    </source>
</evidence>
<accession>A0A4V6T501</accession>
<feature type="region of interest" description="Disordered" evidence="1">
    <location>
        <begin position="57"/>
        <end position="116"/>
    </location>
</feature>
<organism evidence="2 3">
    <name type="scientific">Dendrothele bispora (strain CBS 962.96)</name>
    <dbReference type="NCBI Taxonomy" id="1314807"/>
    <lineage>
        <taxon>Eukaryota</taxon>
        <taxon>Fungi</taxon>
        <taxon>Dikarya</taxon>
        <taxon>Basidiomycota</taxon>
        <taxon>Agaricomycotina</taxon>
        <taxon>Agaricomycetes</taxon>
        <taxon>Agaricomycetidae</taxon>
        <taxon>Agaricales</taxon>
        <taxon>Agaricales incertae sedis</taxon>
        <taxon>Dendrothele</taxon>
    </lineage>
</organism>
<feature type="compositionally biased region" description="Low complexity" evidence="1">
    <location>
        <begin position="69"/>
        <end position="80"/>
    </location>
</feature>
<gene>
    <name evidence="2" type="ORF">K435DRAFT_873801</name>
</gene>
<dbReference type="EMBL" id="ML179850">
    <property type="protein sequence ID" value="THU81005.1"/>
    <property type="molecule type" value="Genomic_DNA"/>
</dbReference>
<dbReference type="Proteomes" id="UP000297245">
    <property type="component" value="Unassembled WGS sequence"/>
</dbReference>
<sequence>MAIEVMLDGMARYDGAKAALLRNAARLAAELDSSLKLGNVGWREGWRDRYRHRWRRKSKKQNALVNEIPDPSASSNSGSPLLPPSHARATAKKVSSLFVTQHEGSGPSLRVASTRP</sequence>